<reference evidence="3" key="2">
    <citation type="submission" date="2020-04" db="EMBL/GenBank/DDBJ databases">
        <authorList>
            <consortium name="NCBI Genome Project"/>
        </authorList>
    </citation>
    <scope>NUCLEOTIDE SEQUENCE</scope>
    <source>
        <strain evidence="3">CBS 304.34</strain>
    </source>
</reference>
<dbReference type="InterPro" id="IPR046670">
    <property type="entry name" value="DUF6540"/>
</dbReference>
<dbReference type="AlphaFoldDB" id="A0A6A6YXY5"/>
<proteinExistence type="predicted"/>
<dbReference type="Proteomes" id="UP000504636">
    <property type="component" value="Unplaced"/>
</dbReference>
<dbReference type="EMBL" id="MU003696">
    <property type="protein sequence ID" value="KAF2812797.1"/>
    <property type="molecule type" value="Genomic_DNA"/>
</dbReference>
<reference evidence="1 3" key="1">
    <citation type="journal article" date="2020" name="Stud. Mycol.">
        <title>101 Dothideomycetes genomes: a test case for predicting lifestyles and emergence of pathogens.</title>
        <authorList>
            <person name="Haridas S."/>
            <person name="Albert R."/>
            <person name="Binder M."/>
            <person name="Bloem J."/>
            <person name="Labutti K."/>
            <person name="Salamov A."/>
            <person name="Andreopoulos B."/>
            <person name="Baker S."/>
            <person name="Barry K."/>
            <person name="Bills G."/>
            <person name="Bluhm B."/>
            <person name="Cannon C."/>
            <person name="Castanera R."/>
            <person name="Culley D."/>
            <person name="Daum C."/>
            <person name="Ezra D."/>
            <person name="Gonzalez J."/>
            <person name="Henrissat B."/>
            <person name="Kuo A."/>
            <person name="Liang C."/>
            <person name="Lipzen A."/>
            <person name="Lutzoni F."/>
            <person name="Magnuson J."/>
            <person name="Mondo S."/>
            <person name="Nolan M."/>
            <person name="Ohm R."/>
            <person name="Pangilinan J."/>
            <person name="Park H.-J."/>
            <person name="Ramirez L."/>
            <person name="Alfaro M."/>
            <person name="Sun H."/>
            <person name="Tritt A."/>
            <person name="Yoshinaga Y."/>
            <person name="Zwiers L.-H."/>
            <person name="Turgeon B."/>
            <person name="Goodwin S."/>
            <person name="Spatafora J."/>
            <person name="Crous P."/>
            <person name="Grigoriev I."/>
        </authorList>
    </citation>
    <scope>NUCLEOTIDE SEQUENCE</scope>
    <source>
        <strain evidence="1 3">CBS 304.34</strain>
    </source>
</reference>
<organism evidence="1">
    <name type="scientific">Mytilinidion resinicola</name>
    <dbReference type="NCBI Taxonomy" id="574789"/>
    <lineage>
        <taxon>Eukaryota</taxon>
        <taxon>Fungi</taxon>
        <taxon>Dikarya</taxon>
        <taxon>Ascomycota</taxon>
        <taxon>Pezizomycotina</taxon>
        <taxon>Dothideomycetes</taxon>
        <taxon>Pleosporomycetidae</taxon>
        <taxon>Mytilinidiales</taxon>
        <taxon>Mytilinidiaceae</taxon>
        <taxon>Mytilinidion</taxon>
    </lineage>
</organism>
<keyword evidence="2" id="KW-1185">Reference proteome</keyword>
<evidence type="ECO:0000313" key="1">
    <source>
        <dbReference type="EMBL" id="KAF2812797.1"/>
    </source>
</evidence>
<reference evidence="3" key="3">
    <citation type="submission" date="2025-04" db="UniProtKB">
        <authorList>
            <consortium name="RefSeq"/>
        </authorList>
    </citation>
    <scope>IDENTIFICATION</scope>
    <source>
        <strain evidence="3">CBS 304.34</strain>
    </source>
</reference>
<evidence type="ECO:0000313" key="3">
    <source>
        <dbReference type="RefSeq" id="XP_033579761.1"/>
    </source>
</evidence>
<gene>
    <name evidence="1 3" type="ORF">BDZ99DRAFT_517112</name>
</gene>
<dbReference type="RefSeq" id="XP_033579761.1">
    <property type="nucleotide sequence ID" value="XM_033725137.1"/>
</dbReference>
<evidence type="ECO:0000313" key="2">
    <source>
        <dbReference type="Proteomes" id="UP000504636"/>
    </source>
</evidence>
<sequence>MANLYVAIYKPVGGNVHHWALWLEASTWSRLFEANAGGNPGEYVVSERENVRPNASGRHKSNRFVAQIDDYNGFIKNARSCKAPADSAAWNCQEYVLDVLEAANLDDIIDDYQHAAIKGYLESIHDT</sequence>
<dbReference type="OrthoDB" id="3747467at2759"/>
<accession>A0A6A6YXY5</accession>
<dbReference type="Pfam" id="PF20174">
    <property type="entry name" value="DUF6540"/>
    <property type="match status" value="1"/>
</dbReference>
<dbReference type="GeneID" id="54466030"/>
<name>A0A6A6YXY5_9PEZI</name>
<protein>
    <submittedName>
        <fullName evidence="1 3">Uncharacterized protein</fullName>
    </submittedName>
</protein>